<gene>
    <name evidence="3" type="ORF">QR721_08485</name>
</gene>
<evidence type="ECO:0000256" key="1">
    <source>
        <dbReference type="SAM" id="MobiDB-lite"/>
    </source>
</evidence>
<dbReference type="Pfam" id="PF01551">
    <property type="entry name" value="Peptidase_M23"/>
    <property type="match status" value="1"/>
</dbReference>
<dbReference type="PANTHER" id="PTHR21666">
    <property type="entry name" value="PEPTIDASE-RELATED"/>
    <property type="match status" value="1"/>
</dbReference>
<reference evidence="3" key="1">
    <citation type="submission" date="2023-06" db="EMBL/GenBank/DDBJ databases">
        <title>A Treasure from Seagulls: Isolation and Description of Aciduricobacillus qingdaonensis gen. nov., sp. nov., a Rare Obligately Uric Acid-utilizing Member in the Family Bacillaceae.</title>
        <authorList>
            <person name="Liu W."/>
            <person name="Wang B."/>
        </authorList>
    </citation>
    <scope>NUCLEOTIDE SEQUENCE</scope>
    <source>
        <strain evidence="3">44XB</strain>
    </source>
</reference>
<dbReference type="InterPro" id="IPR011055">
    <property type="entry name" value="Dup_hybrid_motif"/>
</dbReference>
<dbReference type="GO" id="GO:0016787">
    <property type="term" value="F:hydrolase activity"/>
    <property type="evidence" value="ECO:0007669"/>
    <property type="project" value="UniProtKB-KW"/>
</dbReference>
<dbReference type="Gene3D" id="2.70.70.10">
    <property type="entry name" value="Glucose Permease (Domain IIA)"/>
    <property type="match status" value="1"/>
</dbReference>
<keyword evidence="4" id="KW-1185">Reference proteome</keyword>
<dbReference type="Proteomes" id="UP001180087">
    <property type="component" value="Chromosome"/>
</dbReference>
<evidence type="ECO:0000313" key="3">
    <source>
        <dbReference type="EMBL" id="WLV23681.1"/>
    </source>
</evidence>
<dbReference type="SUPFAM" id="SSF51261">
    <property type="entry name" value="Duplicated hybrid motif"/>
    <property type="match status" value="1"/>
</dbReference>
<feature type="region of interest" description="Disordered" evidence="1">
    <location>
        <begin position="1"/>
        <end position="20"/>
    </location>
</feature>
<accession>A0ABY9KSE5</accession>
<dbReference type="PANTHER" id="PTHR21666:SF274">
    <property type="entry name" value="STAGE IV SPORULATION PROTEIN FA"/>
    <property type="match status" value="1"/>
</dbReference>
<proteinExistence type="predicted"/>
<evidence type="ECO:0000313" key="4">
    <source>
        <dbReference type="Proteomes" id="UP001180087"/>
    </source>
</evidence>
<dbReference type="InterPro" id="IPR016047">
    <property type="entry name" value="M23ase_b-sheet_dom"/>
</dbReference>
<dbReference type="RefSeq" id="WP_348025930.1">
    <property type="nucleotide sequence ID" value="NZ_CP129113.1"/>
</dbReference>
<sequence>MSEIKKVRQSIMQRKKKRDRDIVAKNMEHTEPELEVQEESVNLAALVPQEEEKHGFIGMPQPSAVKRDDEENKGKVRISPAFIAKGMVSCCLFAGMFLLMQSDADRTAKVKYWANNAFTENFQFAKANAWYQNKFGAPLALLPKNPNLQEEAEPQALPVAGIISESFEANGQGVKITADKPSDVNSMKKGVVVFAGNDKKTGRTVVVQHEDGSKSIYGNLSKLDVHLYQYVGQNQKIAQFSPNDKEKSVYYSVERNKQYVDPAPVTKVDERP</sequence>
<keyword evidence="3" id="KW-0378">Hydrolase</keyword>
<feature type="domain" description="M23ase beta-sheet core" evidence="2">
    <location>
        <begin position="172"/>
        <end position="262"/>
    </location>
</feature>
<dbReference type="CDD" id="cd12797">
    <property type="entry name" value="M23_peptidase"/>
    <property type="match status" value="1"/>
</dbReference>
<protein>
    <submittedName>
        <fullName evidence="3">M23 family metallopeptidase</fullName>
        <ecNumber evidence="3">3.4.-.-</ecNumber>
    </submittedName>
</protein>
<dbReference type="EC" id="3.4.-.-" evidence="3"/>
<dbReference type="InterPro" id="IPR050570">
    <property type="entry name" value="Cell_wall_metabolism_enzyme"/>
</dbReference>
<organism evidence="3 4">
    <name type="scientific">Aciduricibacillus chroicocephali</name>
    <dbReference type="NCBI Taxonomy" id="3054939"/>
    <lineage>
        <taxon>Bacteria</taxon>
        <taxon>Bacillati</taxon>
        <taxon>Bacillota</taxon>
        <taxon>Bacilli</taxon>
        <taxon>Bacillales</taxon>
        <taxon>Bacillaceae</taxon>
        <taxon>Aciduricibacillus</taxon>
    </lineage>
</organism>
<name>A0ABY9KSE5_9BACI</name>
<dbReference type="EMBL" id="CP129113">
    <property type="protein sequence ID" value="WLV23681.1"/>
    <property type="molecule type" value="Genomic_DNA"/>
</dbReference>
<evidence type="ECO:0000259" key="2">
    <source>
        <dbReference type="Pfam" id="PF01551"/>
    </source>
</evidence>